<keyword evidence="2 3" id="KW-0186">Copper</keyword>
<dbReference type="AlphaFoldDB" id="U2ZXW1"/>
<evidence type="ECO:0000256" key="2">
    <source>
        <dbReference type="ARBA" id="ARBA00023008"/>
    </source>
</evidence>
<evidence type="ECO:0000313" key="8">
    <source>
        <dbReference type="Proteomes" id="UP000016568"/>
    </source>
</evidence>
<keyword evidence="5" id="KW-0812">Transmembrane</keyword>
<dbReference type="InterPro" id="IPR003782">
    <property type="entry name" value="SCO1/SenC"/>
</dbReference>
<dbReference type="PANTHER" id="PTHR12151">
    <property type="entry name" value="ELECTRON TRANSPORT PROTIN SCO1/SENC FAMILY MEMBER"/>
    <property type="match status" value="1"/>
</dbReference>
<evidence type="ECO:0000313" key="7">
    <source>
        <dbReference type="EMBL" id="GAD50229.1"/>
    </source>
</evidence>
<dbReference type="EMBL" id="BASZ01000008">
    <property type="protein sequence ID" value="GAD50229.1"/>
    <property type="molecule type" value="Genomic_DNA"/>
</dbReference>
<dbReference type="RefSeq" id="WP_021691047.1">
    <property type="nucleotide sequence ID" value="NZ_BASZ01000008.1"/>
</dbReference>
<evidence type="ECO:0000256" key="3">
    <source>
        <dbReference type="PIRSR" id="PIRSR603782-1"/>
    </source>
</evidence>
<evidence type="ECO:0000256" key="5">
    <source>
        <dbReference type="SAM" id="Phobius"/>
    </source>
</evidence>
<dbReference type="InterPro" id="IPR013766">
    <property type="entry name" value="Thioredoxin_domain"/>
</dbReference>
<dbReference type="GO" id="GO:0046872">
    <property type="term" value="F:metal ion binding"/>
    <property type="evidence" value="ECO:0007669"/>
    <property type="project" value="UniProtKB-KW"/>
</dbReference>
<feature type="transmembrane region" description="Helical" evidence="5">
    <location>
        <begin position="20"/>
        <end position="40"/>
    </location>
</feature>
<dbReference type="eggNOG" id="COG1999">
    <property type="taxonomic scope" value="Bacteria"/>
</dbReference>
<keyword evidence="8" id="KW-1185">Reference proteome</keyword>
<dbReference type="Proteomes" id="UP000016568">
    <property type="component" value="Unassembled WGS sequence"/>
</dbReference>
<dbReference type="InterPro" id="IPR036249">
    <property type="entry name" value="Thioredoxin-like_sf"/>
</dbReference>
<protein>
    <submittedName>
        <fullName evidence="7">Copper chaperone SCO1/SenC family protein</fullName>
    </submittedName>
</protein>
<keyword evidence="5" id="KW-0472">Membrane</keyword>
<dbReference type="PROSITE" id="PS51352">
    <property type="entry name" value="THIOREDOXIN_2"/>
    <property type="match status" value="1"/>
</dbReference>
<feature type="disulfide bond" description="Redox-active" evidence="4">
    <location>
        <begin position="88"/>
        <end position="92"/>
    </location>
</feature>
<evidence type="ECO:0000256" key="1">
    <source>
        <dbReference type="ARBA" id="ARBA00010996"/>
    </source>
</evidence>
<keyword evidence="3" id="KW-0479">Metal-binding</keyword>
<dbReference type="Gene3D" id="3.40.30.10">
    <property type="entry name" value="Glutaredoxin"/>
    <property type="match status" value="1"/>
</dbReference>
<reference evidence="7 8" key="1">
    <citation type="submission" date="2013-09" db="EMBL/GenBank/DDBJ databases">
        <title>Whole genome shotgun sequence of Novosphingobium tardaugens NBRC 16725.</title>
        <authorList>
            <person name="Isaki S."/>
            <person name="Hosoyama A."/>
            <person name="Tsuchikane K."/>
            <person name="Katsumata H."/>
            <person name="Ando Y."/>
            <person name="Yamazaki S."/>
            <person name="Fujita N."/>
        </authorList>
    </citation>
    <scope>NUCLEOTIDE SEQUENCE [LARGE SCALE GENOMIC DNA]</scope>
    <source>
        <strain evidence="7 8">NBRC 16725</strain>
    </source>
</reference>
<dbReference type="PANTHER" id="PTHR12151:SF25">
    <property type="entry name" value="LINALOOL DEHYDRATASE_ISOMERASE DOMAIN-CONTAINING PROTEIN"/>
    <property type="match status" value="1"/>
</dbReference>
<dbReference type="CDD" id="cd02968">
    <property type="entry name" value="SCO"/>
    <property type="match status" value="1"/>
</dbReference>
<evidence type="ECO:0000259" key="6">
    <source>
        <dbReference type="PROSITE" id="PS51352"/>
    </source>
</evidence>
<comment type="similarity">
    <text evidence="1">Belongs to the SCO1/2 family.</text>
</comment>
<accession>U2ZXW1</accession>
<keyword evidence="5" id="KW-1133">Transmembrane helix</keyword>
<keyword evidence="4" id="KW-1015">Disulfide bond</keyword>
<feature type="binding site" evidence="3">
    <location>
        <position position="176"/>
    </location>
    <ligand>
        <name>Cu cation</name>
        <dbReference type="ChEBI" id="CHEBI:23378"/>
    </ligand>
</feature>
<comment type="caution">
    <text evidence="7">The sequence shown here is derived from an EMBL/GenBank/DDBJ whole genome shotgun (WGS) entry which is preliminary data.</text>
</comment>
<name>U2ZXW1_9SPHN</name>
<feature type="binding site" evidence="3">
    <location>
        <position position="88"/>
    </location>
    <ligand>
        <name>Cu cation</name>
        <dbReference type="ChEBI" id="CHEBI:23378"/>
    </ligand>
</feature>
<sequence length="211" mass="23129">MTEPLSESGAQPEQHGLRKVSLFLWVFMVLLAVVAAGIAIRGTQDGTPKEYADSVGGPFALVTPDGARFTERNLAGKPYAMFFGFTRCPDVCPTTLARMAQLRKRMGDDGMKFAIVFVSVDPGHDTPADIGNYTALFDTPIIGLTGTTAQIDQIVKRWRAFYQKVPLEGGDYTIDHTAGVFLMDRNGRLQSILDHHENENAALAKLRRLVA</sequence>
<evidence type="ECO:0000256" key="4">
    <source>
        <dbReference type="PIRSR" id="PIRSR603782-2"/>
    </source>
</evidence>
<proteinExistence type="inferred from homology"/>
<gene>
    <name evidence="7" type="ORF">NT2_08_00160</name>
</gene>
<feature type="binding site" evidence="3">
    <location>
        <position position="92"/>
    </location>
    <ligand>
        <name>Cu cation</name>
        <dbReference type="ChEBI" id="CHEBI:23378"/>
    </ligand>
</feature>
<dbReference type="FunFam" id="3.40.30.10:FF:000013">
    <property type="entry name" value="Blast:Protein SCO1 homolog, mitochondrial"/>
    <property type="match status" value="1"/>
</dbReference>
<organism evidence="7 8">
    <name type="scientific">Caenibius tardaugens NBRC 16725</name>
    <dbReference type="NCBI Taxonomy" id="1219035"/>
    <lineage>
        <taxon>Bacteria</taxon>
        <taxon>Pseudomonadati</taxon>
        <taxon>Pseudomonadota</taxon>
        <taxon>Alphaproteobacteria</taxon>
        <taxon>Sphingomonadales</taxon>
        <taxon>Erythrobacteraceae</taxon>
        <taxon>Caenibius</taxon>
    </lineage>
</organism>
<dbReference type="Pfam" id="PF02630">
    <property type="entry name" value="SCO1-SenC"/>
    <property type="match status" value="1"/>
</dbReference>
<dbReference type="SUPFAM" id="SSF52833">
    <property type="entry name" value="Thioredoxin-like"/>
    <property type="match status" value="1"/>
</dbReference>
<feature type="domain" description="Thioredoxin" evidence="6">
    <location>
        <begin position="29"/>
        <end position="211"/>
    </location>
</feature>